<organism evidence="1 2">
    <name type="scientific">Ligilactobacillus faecis</name>
    <dbReference type="NCBI Taxonomy" id="762833"/>
    <lineage>
        <taxon>Bacteria</taxon>
        <taxon>Bacillati</taxon>
        <taxon>Bacillota</taxon>
        <taxon>Bacilli</taxon>
        <taxon>Lactobacillales</taxon>
        <taxon>Lactobacillaceae</taxon>
        <taxon>Ligilactobacillus</taxon>
    </lineage>
</organism>
<dbReference type="EMBL" id="JBCLUF010000003">
    <property type="protein sequence ID" value="MEY8661559.1"/>
    <property type="molecule type" value="Genomic_DNA"/>
</dbReference>
<dbReference type="RefSeq" id="WP_369940401.1">
    <property type="nucleotide sequence ID" value="NZ_JBCLUF010000003.1"/>
</dbReference>
<sequence length="82" mass="9404">MEVVEFVKKGYRVTSETKVLEIYEINPLTLVDNDFEIFVKDRLLDTCEIANEPTKYSILASDGLILATDLSQKEVKEFIAEM</sequence>
<reference evidence="1 2" key="1">
    <citation type="submission" date="2024-03" db="EMBL/GenBank/DDBJ databases">
        <title>Mouse gut bacterial collection (mGBC) of GemPharmatech.</title>
        <authorList>
            <person name="He Y."/>
            <person name="Dong L."/>
            <person name="Wu D."/>
            <person name="Gao X."/>
            <person name="Lin Z."/>
        </authorList>
    </citation>
    <scope>NUCLEOTIDE SEQUENCE [LARGE SCALE GENOMIC DNA]</scope>
    <source>
        <strain evidence="1 2">15-30</strain>
    </source>
</reference>
<name>A0ABV4DR02_9LACO</name>
<accession>A0ABV4DR02</accession>
<protein>
    <submittedName>
        <fullName evidence="1">Uncharacterized protein</fullName>
    </submittedName>
</protein>
<evidence type="ECO:0000313" key="1">
    <source>
        <dbReference type="EMBL" id="MEY8661559.1"/>
    </source>
</evidence>
<comment type="caution">
    <text evidence="1">The sequence shown here is derived from an EMBL/GenBank/DDBJ whole genome shotgun (WGS) entry which is preliminary data.</text>
</comment>
<dbReference type="Proteomes" id="UP001565236">
    <property type="component" value="Unassembled WGS sequence"/>
</dbReference>
<proteinExistence type="predicted"/>
<gene>
    <name evidence="1" type="ORF">AALT52_01420</name>
</gene>
<evidence type="ECO:0000313" key="2">
    <source>
        <dbReference type="Proteomes" id="UP001565236"/>
    </source>
</evidence>
<keyword evidence="2" id="KW-1185">Reference proteome</keyword>